<dbReference type="Proteomes" id="UP000297951">
    <property type="component" value="Unassembled WGS sequence"/>
</dbReference>
<dbReference type="RefSeq" id="WP_135011502.1">
    <property type="nucleotide sequence ID" value="NZ_JADGLK010000007.1"/>
</dbReference>
<comment type="caution">
    <text evidence="1">The sequence shown here is derived from an EMBL/GenBank/DDBJ whole genome shotgun (WGS) entry which is preliminary data.</text>
</comment>
<accession>A0A4Y9F664</accession>
<dbReference type="EMBL" id="SPQC01000007">
    <property type="protein sequence ID" value="TFU23506.1"/>
    <property type="molecule type" value="Genomic_DNA"/>
</dbReference>
<organism evidence="1 2">
    <name type="scientific">Rothia nasimurium</name>
    <dbReference type="NCBI Taxonomy" id="85336"/>
    <lineage>
        <taxon>Bacteria</taxon>
        <taxon>Bacillati</taxon>
        <taxon>Actinomycetota</taxon>
        <taxon>Actinomycetes</taxon>
        <taxon>Micrococcales</taxon>
        <taxon>Micrococcaceae</taxon>
        <taxon>Rothia</taxon>
    </lineage>
</organism>
<reference evidence="1 2" key="1">
    <citation type="submission" date="2019-03" db="EMBL/GenBank/DDBJ databases">
        <title>Diversity of the mouse oral microbiome.</title>
        <authorList>
            <person name="Joseph S."/>
            <person name="Aduse-Opoku J."/>
            <person name="Curtis M."/>
            <person name="Wade W."/>
            <person name="Hashim A."/>
        </authorList>
    </citation>
    <scope>NUCLEOTIDE SEQUENCE [LARGE SCALE GENOMIC DNA]</scope>
    <source>
        <strain evidence="2">irhom_31</strain>
    </source>
</reference>
<proteinExistence type="predicted"/>
<name>A0A4Y9F664_9MICC</name>
<dbReference type="STRING" id="85336.A7979_07995"/>
<evidence type="ECO:0000313" key="1">
    <source>
        <dbReference type="EMBL" id="TFU23506.1"/>
    </source>
</evidence>
<sequence>MSLVRRFARPLLASSFIISGVDRLRDPESSKHLAKVVNLAATSAPQLSVLRGQEKLVGQALAGSQVAAGALFALGKLPRLSASVLLATGAINSYVEYRATEAVTKEEKTARRNAAVLNGSLLGAIAISAVDTDGNPSLAWRASKLGDQVAKKSHQLASDVQDAASDAQKKVEDLFA</sequence>
<evidence type="ECO:0000313" key="2">
    <source>
        <dbReference type="Proteomes" id="UP000297951"/>
    </source>
</evidence>
<protein>
    <submittedName>
        <fullName evidence="1">DoxX family membrane protein</fullName>
    </submittedName>
</protein>
<dbReference type="OrthoDB" id="329282at2"/>
<dbReference type="AlphaFoldDB" id="A0A4Y9F664"/>
<gene>
    <name evidence="1" type="ORF">E4U03_02950</name>
</gene>